<dbReference type="InterPro" id="IPR010090">
    <property type="entry name" value="Phage_tape_meas"/>
</dbReference>
<evidence type="ECO:0000313" key="6">
    <source>
        <dbReference type="Proteomes" id="UP001470752"/>
    </source>
</evidence>
<feature type="domain" description="Phage tail tape measure protein" evidence="4">
    <location>
        <begin position="192"/>
        <end position="391"/>
    </location>
</feature>
<keyword evidence="3" id="KW-1133">Transmembrane helix</keyword>
<protein>
    <submittedName>
        <fullName evidence="5">Phage tail tape measure protein</fullName>
    </submittedName>
</protein>
<keyword evidence="1" id="KW-1188">Viral release from host cell</keyword>
<evidence type="ECO:0000313" key="5">
    <source>
        <dbReference type="EMBL" id="MEQ2411996.1"/>
    </source>
</evidence>
<dbReference type="Gene3D" id="1.10.287.1490">
    <property type="match status" value="1"/>
</dbReference>
<proteinExistence type="predicted"/>
<keyword evidence="6" id="KW-1185">Reference proteome</keyword>
<dbReference type="PANTHER" id="PTHR37813">
    <property type="entry name" value="FELS-2 PROPHAGE PROTEIN"/>
    <property type="match status" value="1"/>
</dbReference>
<comment type="caution">
    <text evidence="5">The sequence shown here is derived from an EMBL/GenBank/DDBJ whole genome shotgun (WGS) entry which is preliminary data.</text>
</comment>
<evidence type="ECO:0000256" key="1">
    <source>
        <dbReference type="ARBA" id="ARBA00022612"/>
    </source>
</evidence>
<evidence type="ECO:0000259" key="4">
    <source>
        <dbReference type="Pfam" id="PF10145"/>
    </source>
</evidence>
<evidence type="ECO:0000256" key="3">
    <source>
        <dbReference type="SAM" id="Phobius"/>
    </source>
</evidence>
<keyword evidence="3" id="KW-0472">Membrane</keyword>
<keyword evidence="3" id="KW-0812">Transmembrane</keyword>
<sequence length="945" mass="99401">MAGNRIKGITVEIGGDTTKLQTALKGVNTEIRNTQSQLKDVERLLKLDPGNTELIAQKHRLLAQAVSETREKLETLKTAQQQADEALRNGTISQDQYDALQREIVETEQRLRSLEEQANQSATALQKIRATGEKLQTVGNKISSVGQKLLPVTGVVTGLGTAAVKTAADFDSAMSRVAAVSGATGSDFDSLRDKAREMGAKTKFSATEAADAMNYMAMAGWKTEDMLSGIEGVMYLAAASGEDLATTSDIVTDALTAFGLTAADSGHFADVLAAASSNANTNVSMMGETFKYCAPVAGALGFSVEDTAEAIGLMGNAGIKASQAGTSMRSIMTNLTGDVKLSGAAIGDVTIATTNADGSMRSLSAILADCRVAFAGMTEAEKANNAEALVGKNAMSGFLALMNAAPEDIEKVSGAVNNCKDAAKNMADTMQDNLEGQLTILKSQLQEMAISFGDLLMPAVRSIVSELQGMVNVLNAMPDGVKRVIMIVALLAAALGPVLIIIGKTLSAIGTIMTWAPKLAGAISAVKGAFAALSATMMANPIAIVIAAIAALVAAFIYLWNTNEEFRQFWIRLWNEIKEVAVQVWTAVSQFLVSAWNGIRNTAVAVWNGIRDFFSGLWAGIKTLFTTVVTAISTFLVGAWNGIRATVMAVWNAISAFLGSVWNGIKSVITNVVNGIRTFLQSAWNGIKTTITTVMNAIRTVISTVWNGIRTIISTVLNGIRGTVNSVWNGIRNTISSVVNGIKNAVSSAFNAMWSGIRSTISGIYNTIRDGLGNAVNYITGLASAGWRWGADIINGIVNGIRSCIGAVANAVTDVSNTIRSHLHFSVPDEGPLTDFESWMPDFMSGLAEGIEKSRGMVKAAVNSVAADMVISPQMAVADGGVMTGTGTSGGADLTAGIVAALKDVLGDQKEQQGDLVIPVYLGNQLLDEVIVTAQQRMSLRSGGR</sequence>
<dbReference type="Gene3D" id="1.20.120.20">
    <property type="entry name" value="Apolipoprotein"/>
    <property type="match status" value="1"/>
</dbReference>
<evidence type="ECO:0000256" key="2">
    <source>
        <dbReference type="SAM" id="Coils"/>
    </source>
</evidence>
<dbReference type="RefSeq" id="WP_349082481.1">
    <property type="nucleotide sequence ID" value="NZ_JBBNFW010000099.1"/>
</dbReference>
<name>A0ABV1CIE2_9FIRM</name>
<feature type="transmembrane region" description="Helical" evidence="3">
    <location>
        <begin position="484"/>
        <end position="503"/>
    </location>
</feature>
<feature type="coiled-coil region" evidence="2">
    <location>
        <begin position="24"/>
        <end position="131"/>
    </location>
</feature>
<accession>A0ABV1CIE2</accession>
<organism evidence="5 6">
    <name type="scientific">Blautia acetigignens</name>
    <dbReference type="NCBI Taxonomy" id="2981783"/>
    <lineage>
        <taxon>Bacteria</taxon>
        <taxon>Bacillati</taxon>
        <taxon>Bacillota</taxon>
        <taxon>Clostridia</taxon>
        <taxon>Lachnospirales</taxon>
        <taxon>Lachnospiraceae</taxon>
        <taxon>Blautia</taxon>
    </lineage>
</organism>
<dbReference type="EMBL" id="JBBNFW010000099">
    <property type="protein sequence ID" value="MEQ2411996.1"/>
    <property type="molecule type" value="Genomic_DNA"/>
</dbReference>
<dbReference type="PANTHER" id="PTHR37813:SF1">
    <property type="entry name" value="FELS-2 PROPHAGE PROTEIN"/>
    <property type="match status" value="1"/>
</dbReference>
<feature type="transmembrane region" description="Helical" evidence="3">
    <location>
        <begin position="515"/>
        <end position="535"/>
    </location>
</feature>
<dbReference type="Pfam" id="PF05017">
    <property type="entry name" value="TMP"/>
    <property type="match status" value="7"/>
</dbReference>
<dbReference type="Pfam" id="PF10145">
    <property type="entry name" value="PhageMin_Tail"/>
    <property type="match status" value="1"/>
</dbReference>
<reference evidence="5 6" key="1">
    <citation type="submission" date="2024-04" db="EMBL/GenBank/DDBJ databases">
        <title>Human intestinal bacterial collection.</title>
        <authorList>
            <person name="Pauvert C."/>
            <person name="Hitch T.C.A."/>
            <person name="Clavel T."/>
        </authorList>
    </citation>
    <scope>NUCLEOTIDE SEQUENCE [LARGE SCALE GENOMIC DNA]</scope>
    <source>
        <strain evidence="5 6">CLA-AA-H161</strain>
    </source>
</reference>
<dbReference type="Proteomes" id="UP001470752">
    <property type="component" value="Unassembled WGS sequence"/>
</dbReference>
<dbReference type="NCBIfam" id="TIGR01760">
    <property type="entry name" value="tape_meas_TP901"/>
    <property type="match status" value="1"/>
</dbReference>
<feature type="transmembrane region" description="Helical" evidence="3">
    <location>
        <begin position="619"/>
        <end position="640"/>
    </location>
</feature>
<keyword evidence="2" id="KW-0175">Coiled coil</keyword>
<gene>
    <name evidence="5" type="ORF">AAAX94_02940</name>
</gene>
<dbReference type="InterPro" id="IPR007713">
    <property type="entry name" value="TMP_rpt"/>
</dbReference>
<feature type="transmembrane region" description="Helical" evidence="3">
    <location>
        <begin position="541"/>
        <end position="560"/>
    </location>
</feature>